<proteinExistence type="predicted"/>
<dbReference type="AlphaFoldDB" id="A0A4Z1GXJ5"/>
<comment type="caution">
    <text evidence="1">The sequence shown here is derived from an EMBL/GenBank/DDBJ whole genome shotgun (WGS) entry which is preliminary data.</text>
</comment>
<evidence type="ECO:0000313" key="1">
    <source>
        <dbReference type="EMBL" id="TGO40172.1"/>
    </source>
</evidence>
<protein>
    <submittedName>
        <fullName evidence="1">Uncharacterized protein</fullName>
    </submittedName>
</protein>
<name>A0A4Z1GXJ5_9HELO</name>
<gene>
    <name evidence="1" type="ORF">BHYA_0041g00390</name>
</gene>
<sequence>MEGLTLEVRFSESKGLINDNDYLMFADTEETLGIFIKKRRTYNIESKRPNQENPAICNPSIHRPPVWTKFPPSDFHPYARV</sequence>
<reference evidence="1 2" key="1">
    <citation type="submission" date="2017-12" db="EMBL/GenBank/DDBJ databases">
        <title>Comparative genomics of Botrytis spp.</title>
        <authorList>
            <person name="Valero-Jimenez C.A."/>
            <person name="Tapia P."/>
            <person name="Veloso J."/>
            <person name="Silva-Moreno E."/>
            <person name="Staats M."/>
            <person name="Valdes J.H."/>
            <person name="Van Kan J.A.L."/>
        </authorList>
    </citation>
    <scope>NUCLEOTIDE SEQUENCE [LARGE SCALE GENOMIC DNA]</scope>
    <source>
        <strain evidence="1 2">Bh0001</strain>
    </source>
</reference>
<dbReference type="Proteomes" id="UP000297814">
    <property type="component" value="Unassembled WGS sequence"/>
</dbReference>
<dbReference type="EMBL" id="PQXK01000041">
    <property type="protein sequence ID" value="TGO40172.1"/>
    <property type="molecule type" value="Genomic_DNA"/>
</dbReference>
<accession>A0A4Z1GXJ5</accession>
<keyword evidence="2" id="KW-1185">Reference proteome</keyword>
<evidence type="ECO:0000313" key="2">
    <source>
        <dbReference type="Proteomes" id="UP000297814"/>
    </source>
</evidence>
<organism evidence="1 2">
    <name type="scientific">Botrytis hyacinthi</name>
    <dbReference type="NCBI Taxonomy" id="278943"/>
    <lineage>
        <taxon>Eukaryota</taxon>
        <taxon>Fungi</taxon>
        <taxon>Dikarya</taxon>
        <taxon>Ascomycota</taxon>
        <taxon>Pezizomycotina</taxon>
        <taxon>Leotiomycetes</taxon>
        <taxon>Helotiales</taxon>
        <taxon>Sclerotiniaceae</taxon>
        <taxon>Botrytis</taxon>
    </lineage>
</organism>